<dbReference type="SMART" id="SM00304">
    <property type="entry name" value="HAMP"/>
    <property type="match status" value="1"/>
</dbReference>
<keyword evidence="4" id="KW-0597">Phosphoprotein</keyword>
<dbReference type="InterPro" id="IPR005467">
    <property type="entry name" value="His_kinase_dom"/>
</dbReference>
<evidence type="ECO:0000256" key="2">
    <source>
        <dbReference type="ARBA" id="ARBA00004236"/>
    </source>
</evidence>
<keyword evidence="9" id="KW-0902">Two-component regulatory system</keyword>
<evidence type="ECO:0000256" key="5">
    <source>
        <dbReference type="ARBA" id="ARBA00022679"/>
    </source>
</evidence>
<feature type="domain" description="HAMP" evidence="14">
    <location>
        <begin position="185"/>
        <end position="238"/>
    </location>
</feature>
<dbReference type="Pfam" id="PF00672">
    <property type="entry name" value="HAMP"/>
    <property type="match status" value="1"/>
</dbReference>
<dbReference type="Gene3D" id="3.30.565.10">
    <property type="entry name" value="Histidine kinase-like ATPase, C-terminal domain"/>
    <property type="match status" value="1"/>
</dbReference>
<evidence type="ECO:0000259" key="14">
    <source>
        <dbReference type="PROSITE" id="PS50885"/>
    </source>
</evidence>
<keyword evidence="6 12" id="KW-0812">Transmembrane</keyword>
<evidence type="ECO:0000256" key="4">
    <source>
        <dbReference type="ARBA" id="ARBA00022553"/>
    </source>
</evidence>
<dbReference type="SUPFAM" id="SSF55874">
    <property type="entry name" value="ATPase domain of HSP90 chaperone/DNA topoisomerase II/histidine kinase"/>
    <property type="match status" value="1"/>
</dbReference>
<dbReference type="Gene3D" id="1.10.287.130">
    <property type="match status" value="1"/>
</dbReference>
<keyword evidence="7 15" id="KW-0418">Kinase</keyword>
<dbReference type="AlphaFoldDB" id="A0A5C8I8H6"/>
<evidence type="ECO:0000313" key="15">
    <source>
        <dbReference type="EMBL" id="TXK15455.1"/>
    </source>
</evidence>
<reference evidence="15 16" key="1">
    <citation type="submission" date="2019-08" db="EMBL/GenBank/DDBJ databases">
        <authorList>
            <person name="Dong K."/>
        </authorList>
    </citation>
    <scope>NUCLEOTIDE SEQUENCE [LARGE SCALE GENOMIC DNA]</scope>
    <source>
        <strain evidence="15 16">K-1</strain>
    </source>
</reference>
<dbReference type="InterPro" id="IPR003594">
    <property type="entry name" value="HATPase_dom"/>
</dbReference>
<protein>
    <recommendedName>
        <fullName evidence="3">histidine kinase</fullName>
        <ecNumber evidence="3">2.7.13.3</ecNumber>
    </recommendedName>
</protein>
<dbReference type="InterPro" id="IPR003660">
    <property type="entry name" value="HAMP_dom"/>
</dbReference>
<dbReference type="GO" id="GO:0000155">
    <property type="term" value="F:phosphorelay sensor kinase activity"/>
    <property type="evidence" value="ECO:0007669"/>
    <property type="project" value="InterPro"/>
</dbReference>
<dbReference type="InterPro" id="IPR004358">
    <property type="entry name" value="Sig_transdc_His_kin-like_C"/>
</dbReference>
<organism evidence="15 16">
    <name type="scientific">Microbacterium saccharophilum</name>
    <dbReference type="NCBI Taxonomy" id="1213358"/>
    <lineage>
        <taxon>Bacteria</taxon>
        <taxon>Bacillati</taxon>
        <taxon>Actinomycetota</taxon>
        <taxon>Actinomycetes</taxon>
        <taxon>Micrococcales</taxon>
        <taxon>Microbacteriaceae</taxon>
        <taxon>Microbacterium</taxon>
    </lineage>
</organism>
<dbReference type="InterPro" id="IPR003661">
    <property type="entry name" value="HisK_dim/P_dom"/>
</dbReference>
<keyword evidence="5" id="KW-0808">Transferase</keyword>
<dbReference type="InterPro" id="IPR050428">
    <property type="entry name" value="TCS_sensor_his_kinase"/>
</dbReference>
<evidence type="ECO:0000259" key="13">
    <source>
        <dbReference type="PROSITE" id="PS50109"/>
    </source>
</evidence>
<evidence type="ECO:0000256" key="10">
    <source>
        <dbReference type="ARBA" id="ARBA00023136"/>
    </source>
</evidence>
<dbReference type="PRINTS" id="PR00344">
    <property type="entry name" value="BCTRLSENSOR"/>
</dbReference>
<dbReference type="OrthoDB" id="9786919at2"/>
<dbReference type="CDD" id="cd00082">
    <property type="entry name" value="HisKA"/>
    <property type="match status" value="1"/>
</dbReference>
<dbReference type="SUPFAM" id="SSF158472">
    <property type="entry name" value="HAMP domain-like"/>
    <property type="match status" value="1"/>
</dbReference>
<dbReference type="SMART" id="SM00388">
    <property type="entry name" value="HisKA"/>
    <property type="match status" value="1"/>
</dbReference>
<dbReference type="PROSITE" id="PS50885">
    <property type="entry name" value="HAMP"/>
    <property type="match status" value="1"/>
</dbReference>
<accession>A0A5C8I8H6</accession>
<keyword evidence="8 12" id="KW-1133">Transmembrane helix</keyword>
<evidence type="ECO:0000256" key="6">
    <source>
        <dbReference type="ARBA" id="ARBA00022692"/>
    </source>
</evidence>
<comment type="caution">
    <text evidence="15">The sequence shown here is derived from an EMBL/GenBank/DDBJ whole genome shotgun (WGS) entry which is preliminary data.</text>
</comment>
<dbReference type="Proteomes" id="UP000321949">
    <property type="component" value="Unassembled WGS sequence"/>
</dbReference>
<evidence type="ECO:0000256" key="9">
    <source>
        <dbReference type="ARBA" id="ARBA00023012"/>
    </source>
</evidence>
<dbReference type="CDD" id="cd06225">
    <property type="entry name" value="HAMP"/>
    <property type="match status" value="1"/>
</dbReference>
<dbReference type="Gene3D" id="6.10.340.10">
    <property type="match status" value="1"/>
</dbReference>
<evidence type="ECO:0000256" key="1">
    <source>
        <dbReference type="ARBA" id="ARBA00000085"/>
    </source>
</evidence>
<feature type="transmembrane region" description="Helical" evidence="12">
    <location>
        <begin position="162"/>
        <end position="184"/>
    </location>
</feature>
<dbReference type="Pfam" id="PF02518">
    <property type="entry name" value="HATPase_c"/>
    <property type="match status" value="1"/>
</dbReference>
<dbReference type="PANTHER" id="PTHR45436">
    <property type="entry name" value="SENSOR HISTIDINE KINASE YKOH"/>
    <property type="match status" value="1"/>
</dbReference>
<feature type="region of interest" description="Disordered" evidence="11">
    <location>
        <begin position="1"/>
        <end position="23"/>
    </location>
</feature>
<sequence length="454" mass="48004">MADASRPSRPSRPARRADAGTPRRSASLRTRIVAIAAAVVAVALALGAVGVVVTLDRMLTTQVAEQLRGDLEATADGLHDGTLDRAWVEGRDDDVLVAWHTGGDVAVNDDDARALPTPGEEAVADATVDGERMLVVAERVDDGVLVFARSIDEATEAVRTTAALLAVAVPVAVVLIAVVLWVVVTRALAPVERIRTQVDGIDASALDRRVPASGRGDEIDRLAGTMNRMLDRVEDGYRARQRFVGDASHELRSPLATIRQFAELSRAHPEATSPGELADVVLAEGGRMQDIVEGLLLLARLDENAVATASVVDLDDLALAEVQRLRGLGSVPVDGRAISAAAVRGDERLLARVVRNLVDNAARHARTTVALGCRVADGRAMLWVDDDGSGVAGADRERVFERFVRLDEARSRDAGGSGLGLAIVREIVRAHGGEVRVEDAPSGGARFVVELPAA</sequence>
<comment type="catalytic activity">
    <reaction evidence="1">
        <text>ATP + protein L-histidine = ADP + protein N-phospho-L-histidine.</text>
        <dbReference type="EC" id="2.7.13.3"/>
    </reaction>
</comment>
<dbReference type="PANTHER" id="PTHR45436:SF5">
    <property type="entry name" value="SENSOR HISTIDINE KINASE TRCS"/>
    <property type="match status" value="1"/>
</dbReference>
<dbReference type="SMART" id="SM00387">
    <property type="entry name" value="HATPase_c"/>
    <property type="match status" value="1"/>
</dbReference>
<evidence type="ECO:0000256" key="11">
    <source>
        <dbReference type="SAM" id="MobiDB-lite"/>
    </source>
</evidence>
<evidence type="ECO:0000256" key="12">
    <source>
        <dbReference type="SAM" id="Phobius"/>
    </source>
</evidence>
<dbReference type="EMBL" id="VRSX01000001">
    <property type="protein sequence ID" value="TXK15455.1"/>
    <property type="molecule type" value="Genomic_DNA"/>
</dbReference>
<dbReference type="PROSITE" id="PS50109">
    <property type="entry name" value="HIS_KIN"/>
    <property type="match status" value="1"/>
</dbReference>
<evidence type="ECO:0000256" key="7">
    <source>
        <dbReference type="ARBA" id="ARBA00022777"/>
    </source>
</evidence>
<evidence type="ECO:0000256" key="3">
    <source>
        <dbReference type="ARBA" id="ARBA00012438"/>
    </source>
</evidence>
<evidence type="ECO:0000256" key="8">
    <source>
        <dbReference type="ARBA" id="ARBA00022989"/>
    </source>
</evidence>
<dbReference type="RefSeq" id="WP_147049635.1">
    <property type="nucleotide sequence ID" value="NZ_BKAH01000002.1"/>
</dbReference>
<proteinExistence type="predicted"/>
<gene>
    <name evidence="15" type="ORF">FVP74_03430</name>
</gene>
<feature type="domain" description="Histidine kinase" evidence="13">
    <location>
        <begin position="246"/>
        <end position="454"/>
    </location>
</feature>
<dbReference type="InterPro" id="IPR036890">
    <property type="entry name" value="HATPase_C_sf"/>
</dbReference>
<keyword evidence="10 12" id="KW-0472">Membrane</keyword>
<name>A0A5C8I8H6_9MICO</name>
<dbReference type="InterPro" id="IPR036097">
    <property type="entry name" value="HisK_dim/P_sf"/>
</dbReference>
<dbReference type="GO" id="GO:0005886">
    <property type="term" value="C:plasma membrane"/>
    <property type="evidence" value="ECO:0007669"/>
    <property type="project" value="UniProtKB-SubCell"/>
</dbReference>
<dbReference type="Pfam" id="PF00512">
    <property type="entry name" value="HisKA"/>
    <property type="match status" value="1"/>
</dbReference>
<dbReference type="SUPFAM" id="SSF47384">
    <property type="entry name" value="Homodimeric domain of signal transducing histidine kinase"/>
    <property type="match status" value="1"/>
</dbReference>
<comment type="subcellular location">
    <subcellularLocation>
        <location evidence="2">Cell membrane</location>
    </subcellularLocation>
</comment>
<keyword evidence="16" id="KW-1185">Reference proteome</keyword>
<evidence type="ECO:0000313" key="16">
    <source>
        <dbReference type="Proteomes" id="UP000321949"/>
    </source>
</evidence>
<dbReference type="EC" id="2.7.13.3" evidence="3"/>
<feature type="transmembrane region" description="Helical" evidence="12">
    <location>
        <begin position="32"/>
        <end position="55"/>
    </location>
</feature>